<feature type="active site" description="Nucleophile" evidence="2">
    <location>
        <position position="60"/>
    </location>
</feature>
<keyword evidence="1 2" id="KW-0443">Lipid metabolism</keyword>
<accession>A0A7Y9DYH9</accession>
<feature type="active site" description="Proton acceptor" evidence="2">
    <location>
        <position position="183"/>
    </location>
</feature>
<dbReference type="Proteomes" id="UP000535890">
    <property type="component" value="Unassembled WGS sequence"/>
</dbReference>
<keyword evidence="2" id="KW-0442">Lipid degradation</keyword>
<name>A0A7Y9DYH9_9PSEU</name>
<organism evidence="4 5">
    <name type="scientific">Actinomycetospora corticicola</name>
    <dbReference type="NCBI Taxonomy" id="663602"/>
    <lineage>
        <taxon>Bacteria</taxon>
        <taxon>Bacillati</taxon>
        <taxon>Actinomycetota</taxon>
        <taxon>Actinomycetes</taxon>
        <taxon>Pseudonocardiales</taxon>
        <taxon>Pseudonocardiaceae</taxon>
        <taxon>Actinomycetospora</taxon>
    </lineage>
</organism>
<comment type="caution">
    <text evidence="4">The sequence shown here is derived from an EMBL/GenBank/DDBJ whole genome shotgun (WGS) entry which is preliminary data.</text>
</comment>
<gene>
    <name evidence="4" type="ORF">BJ983_003916</name>
</gene>
<feature type="domain" description="PNPLA" evidence="3">
    <location>
        <begin position="25"/>
        <end position="196"/>
    </location>
</feature>
<dbReference type="GO" id="GO:0016787">
    <property type="term" value="F:hydrolase activity"/>
    <property type="evidence" value="ECO:0007669"/>
    <property type="project" value="UniProtKB-UniRule"/>
</dbReference>
<proteinExistence type="predicted"/>
<evidence type="ECO:0000313" key="5">
    <source>
        <dbReference type="Proteomes" id="UP000535890"/>
    </source>
</evidence>
<dbReference type="GO" id="GO:0016042">
    <property type="term" value="P:lipid catabolic process"/>
    <property type="evidence" value="ECO:0007669"/>
    <property type="project" value="UniProtKB-UniRule"/>
</dbReference>
<dbReference type="InterPro" id="IPR016035">
    <property type="entry name" value="Acyl_Trfase/lysoPLipase"/>
</dbReference>
<sequence length="310" mass="33425">MHPVIEILRARRERGDRDDGHRVALAIEGGGSRATLSGGMALGLAEAGLSGAFDAVYGASAGTINGAWFVAGDTARGIPAWYRPGVMRRVTGIARMLRGRPLVDIRWVTDELYRDVVPLDWSAVRSSEVPLHPMATDADTGASVDLLPFVHDDASLRAAVRASTHLPILGGPPVELAGRRFLDAALAETLPYRTPLAQGMTHVLLLRTRRADDPVRPPWRSGDLLARLVLRLGTPGAAAAWRDRYERQLADEEDLLGRCADTVHALRPPAGSRDVGQRETDETVLRDAVEVGRAVALDALGADTSRARRP</sequence>
<protein>
    <submittedName>
        <fullName evidence="4">Putative patatin/cPLA2 family phospholipase</fullName>
    </submittedName>
</protein>
<dbReference type="InterPro" id="IPR002641">
    <property type="entry name" value="PNPLA_dom"/>
</dbReference>
<evidence type="ECO:0000259" key="3">
    <source>
        <dbReference type="PROSITE" id="PS51635"/>
    </source>
</evidence>
<keyword evidence="5" id="KW-1185">Reference proteome</keyword>
<reference evidence="4 5" key="1">
    <citation type="submission" date="2020-07" db="EMBL/GenBank/DDBJ databases">
        <title>Sequencing the genomes of 1000 actinobacteria strains.</title>
        <authorList>
            <person name="Klenk H.-P."/>
        </authorList>
    </citation>
    <scope>NUCLEOTIDE SEQUENCE [LARGE SCALE GENOMIC DNA]</scope>
    <source>
        <strain evidence="4 5">DSM 45772</strain>
    </source>
</reference>
<dbReference type="PROSITE" id="PS51635">
    <property type="entry name" value="PNPLA"/>
    <property type="match status" value="1"/>
</dbReference>
<dbReference type="AlphaFoldDB" id="A0A7Y9DYH9"/>
<keyword evidence="2" id="KW-0378">Hydrolase</keyword>
<evidence type="ECO:0000256" key="2">
    <source>
        <dbReference type="PROSITE-ProRule" id="PRU01161"/>
    </source>
</evidence>
<comment type="caution">
    <text evidence="2">Lacks conserved residue(s) required for the propagation of feature annotation.</text>
</comment>
<feature type="short sequence motif" description="GXSXG" evidence="2">
    <location>
        <begin position="58"/>
        <end position="62"/>
    </location>
</feature>
<dbReference type="Pfam" id="PF01734">
    <property type="entry name" value="Patatin"/>
    <property type="match status" value="1"/>
</dbReference>
<evidence type="ECO:0000313" key="4">
    <source>
        <dbReference type="EMBL" id="NYD37814.1"/>
    </source>
</evidence>
<dbReference type="SUPFAM" id="SSF52151">
    <property type="entry name" value="FabD/lysophospholipase-like"/>
    <property type="match status" value="1"/>
</dbReference>
<evidence type="ECO:0000256" key="1">
    <source>
        <dbReference type="ARBA" id="ARBA00023098"/>
    </source>
</evidence>
<dbReference type="EMBL" id="JACCBN010000001">
    <property type="protein sequence ID" value="NYD37814.1"/>
    <property type="molecule type" value="Genomic_DNA"/>
</dbReference>
<dbReference type="Gene3D" id="3.40.1090.10">
    <property type="entry name" value="Cytosolic phospholipase A2 catalytic domain"/>
    <property type="match status" value="1"/>
</dbReference>
<dbReference type="RefSeq" id="WP_179795345.1">
    <property type="nucleotide sequence ID" value="NZ_BAABHP010000025.1"/>
</dbReference>